<sequence length="389" mass="41357">MKYAGIVGDAERARLDKIIGAAVDRYGAEAERLGIFPHGLVKELAAEGLFRQRWPQEPAAGDPILGLLIAERVANRGMFGIAVGLSLQLETCASALRRFGNTAEHERLLNGLLDGDTICAFGASEPVGGSDLLGIETRITPLGDGRIRVTGEKKYLSLGEVCDVAIILGKYVVDGSQAPLLTTVIVPSSALTTVKRHNKTGTSCLDTSWVRVDAELGAGAILGRVGGGLAVASWALMHERLSIVAQLVGGCKYALGLAVSHARQRKQFGTTLINHQALRLRLAELAAQVTMAELAVYGVGERLATGNGCNARDVAGLKVTTARLGERVMSECMHIFGGSGYLEDETPMSRLWRDARLARLGGGSDEMMLEMVAGGLQGEDRYSTDVRMS</sequence>
<evidence type="ECO:0000256" key="2">
    <source>
        <dbReference type="ARBA" id="ARBA00005102"/>
    </source>
</evidence>
<keyword evidence="15" id="KW-1185">Reference proteome</keyword>
<dbReference type="InterPro" id="IPR037069">
    <property type="entry name" value="AcylCoA_DH/ox_N_sf"/>
</dbReference>
<keyword evidence="5 10" id="KW-0274">FAD</keyword>
<evidence type="ECO:0000256" key="8">
    <source>
        <dbReference type="ARBA" id="ARBA00040394"/>
    </source>
</evidence>
<dbReference type="InterPro" id="IPR009075">
    <property type="entry name" value="AcylCo_DH/oxidase_C"/>
</dbReference>
<dbReference type="InterPro" id="IPR013786">
    <property type="entry name" value="AcylCoA_DH/ox_N"/>
</dbReference>
<evidence type="ECO:0000256" key="6">
    <source>
        <dbReference type="ARBA" id="ARBA00023002"/>
    </source>
</evidence>
<dbReference type="Gene3D" id="1.10.540.10">
    <property type="entry name" value="Acyl-CoA dehydrogenase/oxidase, N-terminal domain"/>
    <property type="match status" value="1"/>
</dbReference>
<dbReference type="PANTHER" id="PTHR48083">
    <property type="entry name" value="MEDIUM-CHAIN SPECIFIC ACYL-COA DEHYDROGENASE, MITOCHONDRIAL-RELATED"/>
    <property type="match status" value="1"/>
</dbReference>
<comment type="cofactor">
    <cofactor evidence="1 10">
        <name>FAD</name>
        <dbReference type="ChEBI" id="CHEBI:57692"/>
    </cofactor>
</comment>
<dbReference type="EMBL" id="JAEMNV010000001">
    <property type="protein sequence ID" value="MBJ8338102.1"/>
    <property type="molecule type" value="Genomic_DNA"/>
</dbReference>
<evidence type="ECO:0000313" key="14">
    <source>
        <dbReference type="EMBL" id="MBJ8338102.1"/>
    </source>
</evidence>
<dbReference type="SUPFAM" id="SSF47203">
    <property type="entry name" value="Acyl-CoA dehydrogenase C-terminal domain-like"/>
    <property type="match status" value="1"/>
</dbReference>
<dbReference type="GO" id="GO:0050660">
    <property type="term" value="F:flavin adenine dinucleotide binding"/>
    <property type="evidence" value="ECO:0007669"/>
    <property type="project" value="InterPro"/>
</dbReference>
<evidence type="ECO:0000256" key="5">
    <source>
        <dbReference type="ARBA" id="ARBA00022827"/>
    </source>
</evidence>
<evidence type="ECO:0000256" key="1">
    <source>
        <dbReference type="ARBA" id="ARBA00001974"/>
    </source>
</evidence>
<dbReference type="Gene3D" id="1.20.140.10">
    <property type="entry name" value="Butyryl-CoA Dehydrogenase, subunit A, domain 3"/>
    <property type="match status" value="1"/>
</dbReference>
<dbReference type="RefSeq" id="WP_199702598.1">
    <property type="nucleotide sequence ID" value="NZ_JAEMNV010000001.1"/>
</dbReference>
<dbReference type="Gene3D" id="2.40.110.10">
    <property type="entry name" value="Butyryl-CoA Dehydrogenase, subunit A, domain 2"/>
    <property type="match status" value="1"/>
</dbReference>
<organism evidence="14 15">
    <name type="scientific">Antrihabitans stalagmiti</name>
    <dbReference type="NCBI Taxonomy" id="2799499"/>
    <lineage>
        <taxon>Bacteria</taxon>
        <taxon>Bacillati</taxon>
        <taxon>Actinomycetota</taxon>
        <taxon>Actinomycetes</taxon>
        <taxon>Mycobacteriales</taxon>
        <taxon>Nocardiaceae</taxon>
        <taxon>Antrihabitans</taxon>
    </lineage>
</organism>
<proteinExistence type="inferred from homology"/>
<dbReference type="InterPro" id="IPR006091">
    <property type="entry name" value="Acyl-CoA_Oxase/DH_mid-dom"/>
</dbReference>
<dbReference type="InterPro" id="IPR050741">
    <property type="entry name" value="Acyl-CoA_dehydrogenase"/>
</dbReference>
<gene>
    <name evidence="14" type="ORF">JGU71_04315</name>
</gene>
<protein>
    <recommendedName>
        <fullName evidence="8">Acyl-[acyl-carrier-protein] dehydrogenase MbtN</fullName>
    </recommendedName>
    <alternativeName>
        <fullName evidence="9">Mycobactin synthase protein N</fullName>
    </alternativeName>
</protein>
<feature type="domain" description="Acyl-CoA dehydrogenase/oxidase N-terminal" evidence="13">
    <location>
        <begin position="19"/>
        <end position="116"/>
    </location>
</feature>
<comment type="function">
    <text evidence="7">Catalyzes the dehydrogenation at the alpha-beta position of ACP-bound acyl chains. This results in the introduction of a double bond in the lipidic chain, which is further transferred to the epsilon-amino group of lysine residue in the mycobactin core by MbtK.</text>
</comment>
<evidence type="ECO:0000259" key="13">
    <source>
        <dbReference type="Pfam" id="PF02771"/>
    </source>
</evidence>
<dbReference type="GO" id="GO:0005737">
    <property type="term" value="C:cytoplasm"/>
    <property type="evidence" value="ECO:0007669"/>
    <property type="project" value="TreeGrafter"/>
</dbReference>
<dbReference type="InterPro" id="IPR036250">
    <property type="entry name" value="AcylCo_DH-like_C"/>
</dbReference>
<dbReference type="Pfam" id="PF02770">
    <property type="entry name" value="Acyl-CoA_dh_M"/>
    <property type="match status" value="1"/>
</dbReference>
<dbReference type="SUPFAM" id="SSF56645">
    <property type="entry name" value="Acyl-CoA dehydrogenase NM domain-like"/>
    <property type="match status" value="1"/>
</dbReference>
<evidence type="ECO:0000256" key="7">
    <source>
        <dbReference type="ARBA" id="ARBA00037085"/>
    </source>
</evidence>
<evidence type="ECO:0000256" key="9">
    <source>
        <dbReference type="ARBA" id="ARBA00042660"/>
    </source>
</evidence>
<evidence type="ECO:0000259" key="12">
    <source>
        <dbReference type="Pfam" id="PF02770"/>
    </source>
</evidence>
<dbReference type="AlphaFoldDB" id="A0A934U1G8"/>
<comment type="caution">
    <text evidence="14">The sequence shown here is derived from an EMBL/GenBank/DDBJ whole genome shotgun (WGS) entry which is preliminary data.</text>
</comment>
<dbReference type="Pfam" id="PF02771">
    <property type="entry name" value="Acyl-CoA_dh_N"/>
    <property type="match status" value="1"/>
</dbReference>
<dbReference type="CDD" id="cd00567">
    <property type="entry name" value="ACAD"/>
    <property type="match status" value="1"/>
</dbReference>
<evidence type="ECO:0000313" key="15">
    <source>
        <dbReference type="Proteomes" id="UP000655868"/>
    </source>
</evidence>
<dbReference type="InterPro" id="IPR046373">
    <property type="entry name" value="Acyl-CoA_Oxase/DH_mid-dom_sf"/>
</dbReference>
<name>A0A934U1G8_9NOCA</name>
<evidence type="ECO:0000259" key="11">
    <source>
        <dbReference type="Pfam" id="PF00441"/>
    </source>
</evidence>
<evidence type="ECO:0000256" key="10">
    <source>
        <dbReference type="RuleBase" id="RU362125"/>
    </source>
</evidence>
<accession>A0A934U1G8</accession>
<comment type="pathway">
    <text evidence="2">Siderophore biosynthesis; mycobactin biosynthesis.</text>
</comment>
<dbReference type="GO" id="GO:0003995">
    <property type="term" value="F:acyl-CoA dehydrogenase activity"/>
    <property type="evidence" value="ECO:0007669"/>
    <property type="project" value="TreeGrafter"/>
</dbReference>
<dbReference type="Pfam" id="PF00441">
    <property type="entry name" value="Acyl-CoA_dh_1"/>
    <property type="match status" value="1"/>
</dbReference>
<evidence type="ECO:0000256" key="3">
    <source>
        <dbReference type="ARBA" id="ARBA00009347"/>
    </source>
</evidence>
<keyword evidence="6 10" id="KW-0560">Oxidoreductase</keyword>
<feature type="domain" description="Acyl-CoA oxidase/dehydrogenase middle" evidence="12">
    <location>
        <begin position="120"/>
        <end position="213"/>
    </location>
</feature>
<reference evidence="14" key="1">
    <citation type="submission" date="2020-12" db="EMBL/GenBank/DDBJ databases">
        <title>Antrihabitans popcorni sp. nov. and Antrihabitans auranticaus sp. nov., isolated from a larva cave.</title>
        <authorList>
            <person name="Lee S.D."/>
            <person name="Kim I.S."/>
        </authorList>
    </citation>
    <scope>NUCLEOTIDE SEQUENCE</scope>
    <source>
        <strain evidence="14">YC3-6</strain>
    </source>
</reference>
<feature type="domain" description="Acyl-CoA dehydrogenase/oxidase C-terminal" evidence="11">
    <location>
        <begin position="226"/>
        <end position="375"/>
    </location>
</feature>
<dbReference type="PANTHER" id="PTHR48083:SF20">
    <property type="entry name" value="LONG-CHAIN SPECIFIC ACYL-COA DEHYDROGENASE, MITOCHONDRIAL"/>
    <property type="match status" value="1"/>
</dbReference>
<keyword evidence="4 10" id="KW-0285">Flavoprotein</keyword>
<dbReference type="GO" id="GO:0033539">
    <property type="term" value="P:fatty acid beta-oxidation using acyl-CoA dehydrogenase"/>
    <property type="evidence" value="ECO:0007669"/>
    <property type="project" value="TreeGrafter"/>
</dbReference>
<dbReference type="Proteomes" id="UP000655868">
    <property type="component" value="Unassembled WGS sequence"/>
</dbReference>
<evidence type="ECO:0000256" key="4">
    <source>
        <dbReference type="ARBA" id="ARBA00022630"/>
    </source>
</evidence>
<comment type="similarity">
    <text evidence="3 10">Belongs to the acyl-CoA dehydrogenase family.</text>
</comment>
<dbReference type="InterPro" id="IPR009100">
    <property type="entry name" value="AcylCoA_DH/oxidase_NM_dom_sf"/>
</dbReference>